<dbReference type="GO" id="GO:0008615">
    <property type="term" value="P:pyridoxine biosynthetic process"/>
    <property type="evidence" value="ECO:0007669"/>
    <property type="project" value="UniProtKB-UniRule"/>
</dbReference>
<evidence type="ECO:0000256" key="3">
    <source>
        <dbReference type="ARBA" id="ARBA00022857"/>
    </source>
</evidence>
<accession>A0A2U8W8K4</accession>
<comment type="catalytic activity">
    <reaction evidence="7">
        <text>4-(phosphooxy)-L-threonine + NAD(+) = 3-amino-2-oxopropyl phosphate + CO2 + NADH</text>
        <dbReference type="Rhea" id="RHEA:32275"/>
        <dbReference type="ChEBI" id="CHEBI:16526"/>
        <dbReference type="ChEBI" id="CHEBI:57279"/>
        <dbReference type="ChEBI" id="CHEBI:57540"/>
        <dbReference type="ChEBI" id="CHEBI:57945"/>
        <dbReference type="ChEBI" id="CHEBI:58452"/>
        <dbReference type="EC" id="1.1.1.262"/>
    </reaction>
</comment>
<feature type="binding site" evidence="7">
    <location>
        <position position="277"/>
    </location>
    <ligand>
        <name>a divalent metal cation</name>
        <dbReference type="ChEBI" id="CHEBI:60240"/>
        <note>ligand shared between dimeric partners</note>
    </ligand>
</feature>
<dbReference type="AlphaFoldDB" id="A0A2U8W8K4"/>
<keyword evidence="10" id="KW-1185">Reference proteome</keyword>
<dbReference type="GO" id="GO:0008270">
    <property type="term" value="F:zinc ion binding"/>
    <property type="evidence" value="ECO:0007669"/>
    <property type="project" value="UniProtKB-UniRule"/>
</dbReference>
<feature type="binding site" evidence="7">
    <location>
        <position position="142"/>
    </location>
    <ligand>
        <name>substrate</name>
    </ligand>
</feature>
<evidence type="ECO:0000256" key="6">
    <source>
        <dbReference type="ARBA" id="ARBA00023096"/>
    </source>
</evidence>
<dbReference type="GO" id="GO:0000287">
    <property type="term" value="F:magnesium ion binding"/>
    <property type="evidence" value="ECO:0007669"/>
    <property type="project" value="UniProtKB-UniRule"/>
</dbReference>
<sequence length="375" mass="39418">MILDRPPLALTLGDPAGIGPELALAAWRARSVNPGVPPFFVVGDPAFLERTAYRLGETIPIAEIDPETAAEVFPRALPVVPLPSGAAIAAEPAKPDPAHAGATLESITAAVGFVQAGRASAVVTNPIAKYVLTQVGFAHPGHTEFLAALSAAPGAEPPLPVMMIWSEGLSVVPVTIHVALRRVPELLTAELVMRTARIVAADLTARFGMARPRLVLAGLNPHAGEAGTMGTEDRDVLAPAVERLRAEGLDIRGPLPADTMFHHRARATYDVALAPTHDQALIPIKTIAFDEGVNVTLGLPFIRTSPDHGTAFDIAGQGVARPDSLIAALRLADRLARNVAANRPAPPSADVIPMSAYADRPRPARPTHFEPTDEL</sequence>
<dbReference type="RefSeq" id="WP_109891446.1">
    <property type="nucleotide sequence ID" value="NZ_CP029550.1"/>
</dbReference>
<dbReference type="NCBIfam" id="TIGR00557">
    <property type="entry name" value="pdxA"/>
    <property type="match status" value="1"/>
</dbReference>
<evidence type="ECO:0000256" key="4">
    <source>
        <dbReference type="ARBA" id="ARBA00023002"/>
    </source>
</evidence>
<dbReference type="OrthoDB" id="9801783at2"/>
<evidence type="ECO:0000256" key="7">
    <source>
        <dbReference type="HAMAP-Rule" id="MF_00536"/>
    </source>
</evidence>
<feature type="compositionally biased region" description="Basic and acidic residues" evidence="8">
    <location>
        <begin position="359"/>
        <end position="375"/>
    </location>
</feature>
<dbReference type="InterPro" id="IPR037510">
    <property type="entry name" value="PdxA"/>
</dbReference>
<evidence type="ECO:0000256" key="2">
    <source>
        <dbReference type="ARBA" id="ARBA00022723"/>
    </source>
</evidence>
<dbReference type="GO" id="GO:0042823">
    <property type="term" value="P:pyridoxal phosphate biosynthetic process"/>
    <property type="evidence" value="ECO:0007669"/>
    <property type="project" value="UniProtKB-UniRule"/>
</dbReference>
<dbReference type="PANTHER" id="PTHR30004:SF6">
    <property type="entry name" value="D-THREONATE 4-PHOSPHATE DEHYDROGENASE"/>
    <property type="match status" value="1"/>
</dbReference>
<dbReference type="GO" id="GO:0050897">
    <property type="term" value="F:cobalt ion binding"/>
    <property type="evidence" value="ECO:0007669"/>
    <property type="project" value="UniProtKB-UniRule"/>
</dbReference>
<dbReference type="HAMAP" id="MF_00536">
    <property type="entry name" value="PdxA"/>
    <property type="match status" value="1"/>
</dbReference>
<feature type="region of interest" description="Disordered" evidence="8">
    <location>
        <begin position="343"/>
        <end position="375"/>
    </location>
</feature>
<keyword evidence="5 7" id="KW-0520">NAD</keyword>
<comment type="pathway">
    <text evidence="7">Cofactor biosynthesis; pyridoxine 5'-phosphate biosynthesis; pyridoxine 5'-phosphate from D-erythrose 4-phosphate: step 4/5.</text>
</comment>
<feature type="binding site" evidence="7">
    <location>
        <position position="303"/>
    </location>
    <ligand>
        <name>substrate</name>
    </ligand>
</feature>
<evidence type="ECO:0000256" key="5">
    <source>
        <dbReference type="ARBA" id="ARBA00023027"/>
    </source>
</evidence>
<name>A0A2U8W8K4_9HYPH</name>
<dbReference type="GO" id="GO:0051287">
    <property type="term" value="F:NAD binding"/>
    <property type="evidence" value="ECO:0007669"/>
    <property type="project" value="InterPro"/>
</dbReference>
<feature type="binding site" evidence="7">
    <location>
        <position position="143"/>
    </location>
    <ligand>
        <name>substrate</name>
    </ligand>
</feature>
<proteinExistence type="inferred from homology"/>
<comment type="similarity">
    <text evidence="7">Belongs to the PdxA family.</text>
</comment>
<comment type="miscellaneous">
    <text evidence="7">The active site is located at the dimer interface.</text>
</comment>
<dbReference type="PANTHER" id="PTHR30004">
    <property type="entry name" value="4-HYDROXYTHREONINE-4-PHOSPHATE DEHYDROGENASE"/>
    <property type="match status" value="1"/>
</dbReference>
<reference evidence="10" key="1">
    <citation type="submission" date="2018-05" db="EMBL/GenBank/DDBJ databases">
        <title>Complete Genome Sequence of Methylobacterium sp. 17SD2-17.</title>
        <authorList>
            <person name="Srinivasan S."/>
        </authorList>
    </citation>
    <scope>NUCLEOTIDE SEQUENCE [LARGE SCALE GENOMIC DNA]</scope>
    <source>
        <strain evidence="10">17SD2-17</strain>
    </source>
</reference>
<dbReference type="Gene3D" id="3.40.718.10">
    <property type="entry name" value="Isopropylmalate Dehydrogenase"/>
    <property type="match status" value="1"/>
</dbReference>
<feature type="binding site" evidence="7">
    <location>
        <position position="294"/>
    </location>
    <ligand>
        <name>substrate</name>
    </ligand>
</feature>
<comment type="subcellular location">
    <subcellularLocation>
        <location evidence="7">Cytoplasm</location>
    </subcellularLocation>
</comment>
<evidence type="ECO:0000313" key="9">
    <source>
        <dbReference type="EMBL" id="AWN41948.1"/>
    </source>
</evidence>
<dbReference type="InterPro" id="IPR005255">
    <property type="entry name" value="PdxA_fam"/>
</dbReference>
<comment type="cofactor">
    <cofactor evidence="7">
        <name>Zn(2+)</name>
        <dbReference type="ChEBI" id="CHEBI:29105"/>
    </cofactor>
    <cofactor evidence="7">
        <name>Mg(2+)</name>
        <dbReference type="ChEBI" id="CHEBI:18420"/>
    </cofactor>
    <cofactor evidence="7">
        <name>Co(2+)</name>
        <dbReference type="ChEBI" id="CHEBI:48828"/>
    </cofactor>
    <text evidence="7">Binds 1 divalent metal cation per subunit. Can use ions such as Zn(2+), Mg(2+) or Co(2+).</text>
</comment>
<dbReference type="GO" id="GO:0050570">
    <property type="term" value="F:4-hydroxythreonine-4-phosphate dehydrogenase activity"/>
    <property type="evidence" value="ECO:0007669"/>
    <property type="project" value="UniProtKB-UniRule"/>
</dbReference>
<evidence type="ECO:0000256" key="1">
    <source>
        <dbReference type="ARBA" id="ARBA00022490"/>
    </source>
</evidence>
<organism evidence="9 10">
    <name type="scientific">Methylobacterium durans</name>
    <dbReference type="NCBI Taxonomy" id="2202825"/>
    <lineage>
        <taxon>Bacteria</taxon>
        <taxon>Pseudomonadati</taxon>
        <taxon>Pseudomonadota</taxon>
        <taxon>Alphaproteobacteria</taxon>
        <taxon>Hyphomicrobiales</taxon>
        <taxon>Methylobacteriaceae</taxon>
        <taxon>Methylobacterium</taxon>
    </lineage>
</organism>
<comment type="function">
    <text evidence="7">Catalyzes the NAD(P)-dependent oxidation of 4-(phosphooxy)-L-threonine (HTP) into 2-amino-3-oxo-4-(phosphooxy)butyric acid which spontaneously decarboxylates to form 3-amino-2-oxopropyl phosphate (AHAP).</text>
</comment>
<keyword evidence="7" id="KW-0862">Zinc</keyword>
<dbReference type="EMBL" id="CP029550">
    <property type="protein sequence ID" value="AWN41948.1"/>
    <property type="molecule type" value="Genomic_DNA"/>
</dbReference>
<keyword evidence="2 7" id="KW-0479">Metal-binding</keyword>
<keyword evidence="3 7" id="KW-0521">NADP</keyword>
<dbReference type="GO" id="GO:0005737">
    <property type="term" value="C:cytoplasm"/>
    <property type="evidence" value="ECO:0007669"/>
    <property type="project" value="UniProtKB-SubCell"/>
</dbReference>
<keyword evidence="7" id="KW-0460">Magnesium</keyword>
<comment type="subunit">
    <text evidence="7">Homodimer.</text>
</comment>
<protein>
    <recommendedName>
        <fullName evidence="7">4-hydroxythreonine-4-phosphate dehydrogenase</fullName>
        <ecNumber evidence="7">1.1.1.262</ecNumber>
    </recommendedName>
    <alternativeName>
        <fullName evidence="7">4-(phosphohydroxy)-L-threonine dehydrogenase</fullName>
    </alternativeName>
</protein>
<evidence type="ECO:0000256" key="8">
    <source>
        <dbReference type="SAM" id="MobiDB-lite"/>
    </source>
</evidence>
<dbReference type="NCBIfam" id="NF003699">
    <property type="entry name" value="PRK05312.1"/>
    <property type="match status" value="1"/>
</dbReference>
<dbReference type="Proteomes" id="UP000245926">
    <property type="component" value="Chromosome"/>
</dbReference>
<dbReference type="UniPathway" id="UPA00244">
    <property type="reaction ID" value="UER00312"/>
</dbReference>
<feature type="binding site" evidence="7">
    <location>
        <position position="285"/>
    </location>
    <ligand>
        <name>substrate</name>
    </ligand>
</feature>
<dbReference type="Pfam" id="PF04166">
    <property type="entry name" value="PdxA"/>
    <property type="match status" value="1"/>
</dbReference>
<dbReference type="KEGG" id="mets:DK389_17430"/>
<evidence type="ECO:0000313" key="10">
    <source>
        <dbReference type="Proteomes" id="UP000245926"/>
    </source>
</evidence>
<feature type="binding site" evidence="7">
    <location>
        <position position="222"/>
    </location>
    <ligand>
        <name>a divalent metal cation</name>
        <dbReference type="ChEBI" id="CHEBI:60240"/>
        <note>ligand shared between dimeric partners</note>
    </ligand>
</feature>
<feature type="binding site" evidence="7">
    <location>
        <position position="177"/>
    </location>
    <ligand>
        <name>a divalent metal cation</name>
        <dbReference type="ChEBI" id="CHEBI:60240"/>
        <note>ligand shared between dimeric partners</note>
    </ligand>
</feature>
<keyword evidence="6 7" id="KW-0664">Pyridoxine biosynthesis</keyword>
<dbReference type="SUPFAM" id="SSF53659">
    <property type="entry name" value="Isocitrate/Isopropylmalate dehydrogenase-like"/>
    <property type="match status" value="1"/>
</dbReference>
<keyword evidence="4 7" id="KW-0560">Oxidoreductase</keyword>
<dbReference type="EC" id="1.1.1.262" evidence="7"/>
<keyword evidence="7" id="KW-0170">Cobalt</keyword>
<gene>
    <name evidence="7" type="primary">pdxA</name>
    <name evidence="9" type="ORF">DK389_17430</name>
</gene>
<keyword evidence="1 7" id="KW-0963">Cytoplasm</keyword>